<gene>
    <name evidence="8" type="ORF">FB45DRAFT_1126966</name>
</gene>
<dbReference type="Gene3D" id="3.40.50.300">
    <property type="entry name" value="P-loop containing nucleotide triphosphate hydrolases"/>
    <property type="match status" value="2"/>
</dbReference>
<evidence type="ECO:0000256" key="4">
    <source>
        <dbReference type="ARBA" id="ARBA00034617"/>
    </source>
</evidence>
<evidence type="ECO:0000259" key="7">
    <source>
        <dbReference type="PROSITE" id="PS51194"/>
    </source>
</evidence>
<dbReference type="GO" id="GO:0000724">
    <property type="term" value="P:double-strand break repair via homologous recombination"/>
    <property type="evidence" value="ECO:0007669"/>
    <property type="project" value="TreeGrafter"/>
</dbReference>
<dbReference type="InterPro" id="IPR011545">
    <property type="entry name" value="DEAD/DEAH_box_helicase_dom"/>
</dbReference>
<evidence type="ECO:0000256" key="2">
    <source>
        <dbReference type="ARBA" id="ARBA00022741"/>
    </source>
</evidence>
<comment type="catalytic activity">
    <reaction evidence="4">
        <text>Couples ATP hydrolysis with the unwinding of duplex DNA by translocating in the 3'-5' direction.</text>
        <dbReference type="EC" id="5.6.2.4"/>
    </reaction>
</comment>
<dbReference type="PANTHER" id="PTHR13710:SF154">
    <property type="entry name" value="RECQ HELICASE, PUTATIVE (AFU_ORTHOLOGUE AFUA_6G14720)-RELATED"/>
    <property type="match status" value="1"/>
</dbReference>
<dbReference type="PANTHER" id="PTHR13710">
    <property type="entry name" value="DNA HELICASE RECQ FAMILY MEMBER"/>
    <property type="match status" value="1"/>
</dbReference>
<dbReference type="InterPro" id="IPR027417">
    <property type="entry name" value="P-loop_NTPase"/>
</dbReference>
<proteinExistence type="inferred from homology"/>
<evidence type="ECO:0000256" key="1">
    <source>
        <dbReference type="ARBA" id="ARBA00005446"/>
    </source>
</evidence>
<dbReference type="GO" id="GO:0003676">
    <property type="term" value="F:nucleic acid binding"/>
    <property type="evidence" value="ECO:0007669"/>
    <property type="project" value="InterPro"/>
</dbReference>
<organism evidence="8 9">
    <name type="scientific">Roridomyces roridus</name>
    <dbReference type="NCBI Taxonomy" id="1738132"/>
    <lineage>
        <taxon>Eukaryota</taxon>
        <taxon>Fungi</taxon>
        <taxon>Dikarya</taxon>
        <taxon>Basidiomycota</taxon>
        <taxon>Agaricomycotina</taxon>
        <taxon>Agaricomycetes</taxon>
        <taxon>Agaricomycetidae</taxon>
        <taxon>Agaricales</taxon>
        <taxon>Marasmiineae</taxon>
        <taxon>Mycenaceae</taxon>
        <taxon>Roridomyces</taxon>
    </lineage>
</organism>
<dbReference type="EMBL" id="JARKIF010000040">
    <property type="protein sequence ID" value="KAJ7609516.1"/>
    <property type="molecule type" value="Genomic_DNA"/>
</dbReference>
<keyword evidence="8" id="KW-0378">Hydrolase</keyword>
<reference evidence="8" key="1">
    <citation type="submission" date="2023-03" db="EMBL/GenBank/DDBJ databases">
        <title>Massive genome expansion in bonnet fungi (Mycena s.s.) driven by repeated elements and novel gene families across ecological guilds.</title>
        <authorList>
            <consortium name="Lawrence Berkeley National Laboratory"/>
            <person name="Harder C.B."/>
            <person name="Miyauchi S."/>
            <person name="Viragh M."/>
            <person name="Kuo A."/>
            <person name="Thoen E."/>
            <person name="Andreopoulos B."/>
            <person name="Lu D."/>
            <person name="Skrede I."/>
            <person name="Drula E."/>
            <person name="Henrissat B."/>
            <person name="Morin E."/>
            <person name="Kohler A."/>
            <person name="Barry K."/>
            <person name="LaButti K."/>
            <person name="Morin E."/>
            <person name="Salamov A."/>
            <person name="Lipzen A."/>
            <person name="Mereny Z."/>
            <person name="Hegedus B."/>
            <person name="Baldrian P."/>
            <person name="Stursova M."/>
            <person name="Weitz H."/>
            <person name="Taylor A."/>
            <person name="Grigoriev I.V."/>
            <person name="Nagy L.G."/>
            <person name="Martin F."/>
            <person name="Kauserud H."/>
        </authorList>
    </citation>
    <scope>NUCLEOTIDE SEQUENCE</scope>
    <source>
        <strain evidence="8">9284</strain>
    </source>
</reference>
<comment type="caution">
    <text evidence="8">The sequence shown here is derived from an EMBL/GenBank/DDBJ whole genome shotgun (WGS) entry which is preliminary data.</text>
</comment>
<evidence type="ECO:0000256" key="5">
    <source>
        <dbReference type="ARBA" id="ARBA00034808"/>
    </source>
</evidence>
<dbReference type="Pfam" id="PF00271">
    <property type="entry name" value="Helicase_C"/>
    <property type="match status" value="1"/>
</dbReference>
<sequence>VYRNGYKTRKPPPPDYVPYALNQRHLKQAAFAVPSAGRLKPHKPLTESQWNVIARESGEITAFQSLRPHQWECANRVISRAGDTVLIAPTGSGKSKVYSLPLRVHKKAVAIVVVPYTSLGLEGSAAVKRLGLNSIFLYAENRSDAQLAYAASCEGLIIYVCPEMLESPTFARVIHTAGFSERLVALFLDEIHLGKESRDWRPSYQRIFRIRPIVGMDVPLVLLSATLPESYRAHFMSEIGLSADYKLINLGNFRPELSTVILRIEHPLTSFLDLAFLLPHGSTPASLRQLPTLIYCDDCDMLTSMFWWFQERLASLHLSTDFVDILHAGLSDEHASKSLADFRTHKVVFLLGSEKIGPGIDMPGVARVVQYKMRDLSLVRAAQRAGRGARARGERSTTYFLFEPSMIPKEADASDADLQSQDPYVLQLALAATSNVCCDDIFESGLENPPARQVASQGCIVLLDMPSTASSWT</sequence>
<evidence type="ECO:0000256" key="3">
    <source>
        <dbReference type="ARBA" id="ARBA00022840"/>
    </source>
</evidence>
<dbReference type="AlphaFoldDB" id="A0AAD7B3C4"/>
<name>A0AAD7B3C4_9AGAR</name>
<evidence type="ECO:0000259" key="6">
    <source>
        <dbReference type="PROSITE" id="PS51192"/>
    </source>
</evidence>
<dbReference type="Pfam" id="PF00270">
    <property type="entry name" value="DEAD"/>
    <property type="match status" value="1"/>
</dbReference>
<feature type="non-terminal residue" evidence="8">
    <location>
        <position position="473"/>
    </location>
</feature>
<dbReference type="GO" id="GO:0005694">
    <property type="term" value="C:chromosome"/>
    <property type="evidence" value="ECO:0007669"/>
    <property type="project" value="TreeGrafter"/>
</dbReference>
<dbReference type="InterPro" id="IPR001650">
    <property type="entry name" value="Helicase_C-like"/>
</dbReference>
<dbReference type="GO" id="GO:0005737">
    <property type="term" value="C:cytoplasm"/>
    <property type="evidence" value="ECO:0007669"/>
    <property type="project" value="TreeGrafter"/>
</dbReference>
<comment type="similarity">
    <text evidence="1">Belongs to the helicase family. RecQ subfamily.</text>
</comment>
<keyword evidence="3" id="KW-0067">ATP-binding</keyword>
<feature type="domain" description="Helicase ATP-binding" evidence="6">
    <location>
        <begin position="75"/>
        <end position="245"/>
    </location>
</feature>
<dbReference type="SMART" id="SM00490">
    <property type="entry name" value="HELICc"/>
    <property type="match status" value="1"/>
</dbReference>
<dbReference type="PROSITE" id="PS51194">
    <property type="entry name" value="HELICASE_CTER"/>
    <property type="match status" value="1"/>
</dbReference>
<accession>A0AAD7B3C4</accession>
<dbReference type="GO" id="GO:0005524">
    <property type="term" value="F:ATP binding"/>
    <property type="evidence" value="ECO:0007669"/>
    <property type="project" value="UniProtKB-KW"/>
</dbReference>
<dbReference type="PROSITE" id="PS51192">
    <property type="entry name" value="HELICASE_ATP_BIND_1"/>
    <property type="match status" value="1"/>
</dbReference>
<dbReference type="GO" id="GO:0016787">
    <property type="term" value="F:hydrolase activity"/>
    <property type="evidence" value="ECO:0007669"/>
    <property type="project" value="UniProtKB-KW"/>
</dbReference>
<dbReference type="SUPFAM" id="SSF52540">
    <property type="entry name" value="P-loop containing nucleoside triphosphate hydrolases"/>
    <property type="match status" value="1"/>
</dbReference>
<feature type="domain" description="Helicase C-terminal" evidence="7">
    <location>
        <begin position="282"/>
        <end position="429"/>
    </location>
</feature>
<dbReference type="Proteomes" id="UP001221142">
    <property type="component" value="Unassembled WGS sequence"/>
</dbReference>
<evidence type="ECO:0000313" key="9">
    <source>
        <dbReference type="Proteomes" id="UP001221142"/>
    </source>
</evidence>
<evidence type="ECO:0000313" key="8">
    <source>
        <dbReference type="EMBL" id="KAJ7609516.1"/>
    </source>
</evidence>
<dbReference type="GO" id="GO:0009378">
    <property type="term" value="F:four-way junction helicase activity"/>
    <property type="evidence" value="ECO:0007669"/>
    <property type="project" value="TreeGrafter"/>
</dbReference>
<protein>
    <recommendedName>
        <fullName evidence="5">DNA 3'-5' helicase</fullName>
        <ecNumber evidence="5">5.6.2.4</ecNumber>
    </recommendedName>
</protein>
<keyword evidence="2" id="KW-0547">Nucleotide-binding</keyword>
<dbReference type="InterPro" id="IPR014001">
    <property type="entry name" value="Helicase_ATP-bd"/>
</dbReference>
<dbReference type="GO" id="GO:0043138">
    <property type="term" value="F:3'-5' DNA helicase activity"/>
    <property type="evidence" value="ECO:0007669"/>
    <property type="project" value="UniProtKB-EC"/>
</dbReference>
<keyword evidence="9" id="KW-1185">Reference proteome</keyword>
<dbReference type="EC" id="5.6.2.4" evidence="5"/>
<dbReference type="SMART" id="SM00487">
    <property type="entry name" value="DEXDc"/>
    <property type="match status" value="1"/>
</dbReference>